<dbReference type="Proteomes" id="UP000827976">
    <property type="component" value="Chromosome 4"/>
</dbReference>
<dbReference type="EMBL" id="CM037014">
    <property type="protein sequence ID" value="KAH7687330.1"/>
    <property type="molecule type" value="Genomic_DNA"/>
</dbReference>
<sequence length="687" mass="76291">MAMASSTSPKLLFDLQFPSKPSSRATIVCNSSRAPPPQPLPPTPSLSDQLKPLAVTLLKDSPKPSAIDELHPPKPIWINPSRPKPSVLSLRRHERRPYSHNPNLPSIARLSRSLSSLPDSDLPAALAAAPPPSRDDALVLLNSLRPWSKAHLFFLYLKANCSSPLETLFYNVAMKALRAGRQFSLVEQLAHEMLDLGVELDNVTYSTIITTAKRCHEFDKAILWFERMYETGVMPDEVTYSAVLDVYAKLGKKEEVIGLYERARAAGWIPDQVAFSVLAKMFGQAGDYDGIRYVLQEMDNLGVKPNLIVYNTLLEALGNAGKPGLARSLFEDMVSAGVSPDEKTLTALIKIYGKARWSRDALQLWERMRSNKWPMDFILYNTLLSMCADVGLVDEAERLFGEMKKPDRWSYTAMIKIYGSVGKVERALQLFDEMLHRGVEPNVMGVTCLIQCLGKGKRIGDAVKVFDIALQRGIKPDDRLCCCLLSLVSLCEDGEVDIMLGCLEKGNARLVEFVKMLGSEEVGFAVVKEEFQGLLNEASVDVRRPLCNCLIDVCRTRNYPSKRARELLYLGTVYGLYAGLHEKGSDEWSLNLRSLSVGAAKTAFEEWMKALSSSSENEEVFPQVFAVHTGSGIHKFSQGLTSAFAEHLKELAAPFQQDEGRTGWFVASKDDLFSWLESRTASPAVAA</sequence>
<reference evidence="2" key="1">
    <citation type="journal article" date="2022" name="Nat. Commun.">
        <title>Chromosome evolution and the genetic basis of agronomically important traits in greater yam.</title>
        <authorList>
            <person name="Bredeson J.V."/>
            <person name="Lyons J.B."/>
            <person name="Oniyinde I.O."/>
            <person name="Okereke N.R."/>
            <person name="Kolade O."/>
            <person name="Nnabue I."/>
            <person name="Nwadili C.O."/>
            <person name="Hribova E."/>
            <person name="Parker M."/>
            <person name="Nwogha J."/>
            <person name="Shu S."/>
            <person name="Carlson J."/>
            <person name="Kariba R."/>
            <person name="Muthemba S."/>
            <person name="Knop K."/>
            <person name="Barton G.J."/>
            <person name="Sherwood A.V."/>
            <person name="Lopez-Montes A."/>
            <person name="Asiedu R."/>
            <person name="Jamnadass R."/>
            <person name="Muchugi A."/>
            <person name="Goodstein D."/>
            <person name="Egesi C.N."/>
            <person name="Featherston J."/>
            <person name="Asfaw A."/>
            <person name="Simpson G.G."/>
            <person name="Dolezel J."/>
            <person name="Hendre P.S."/>
            <person name="Van Deynze A."/>
            <person name="Kumar P.L."/>
            <person name="Obidiegwu J.E."/>
            <person name="Bhattacharjee R."/>
            <person name="Rokhsar D.S."/>
        </authorList>
    </citation>
    <scope>NUCLEOTIDE SEQUENCE [LARGE SCALE GENOMIC DNA]</scope>
    <source>
        <strain evidence="2">cv. TDa95/00328</strain>
    </source>
</reference>
<protein>
    <submittedName>
        <fullName evidence="1">TPR-like protein</fullName>
    </submittedName>
</protein>
<gene>
    <name evidence="1" type="ORF">IHE45_04G160200</name>
</gene>
<keyword evidence="2" id="KW-1185">Reference proteome</keyword>
<accession>A0ACB7WHV3</accession>
<evidence type="ECO:0000313" key="1">
    <source>
        <dbReference type="EMBL" id="KAH7687330.1"/>
    </source>
</evidence>
<proteinExistence type="predicted"/>
<evidence type="ECO:0000313" key="2">
    <source>
        <dbReference type="Proteomes" id="UP000827976"/>
    </source>
</evidence>
<organism evidence="1 2">
    <name type="scientific">Dioscorea alata</name>
    <name type="common">Purple yam</name>
    <dbReference type="NCBI Taxonomy" id="55571"/>
    <lineage>
        <taxon>Eukaryota</taxon>
        <taxon>Viridiplantae</taxon>
        <taxon>Streptophyta</taxon>
        <taxon>Embryophyta</taxon>
        <taxon>Tracheophyta</taxon>
        <taxon>Spermatophyta</taxon>
        <taxon>Magnoliopsida</taxon>
        <taxon>Liliopsida</taxon>
        <taxon>Dioscoreales</taxon>
        <taxon>Dioscoreaceae</taxon>
        <taxon>Dioscorea</taxon>
    </lineage>
</organism>
<name>A0ACB7WHV3_DIOAL</name>
<comment type="caution">
    <text evidence="1">The sequence shown here is derived from an EMBL/GenBank/DDBJ whole genome shotgun (WGS) entry which is preliminary data.</text>
</comment>